<feature type="chain" id="PRO_5037010087" evidence="1">
    <location>
        <begin position="26"/>
        <end position="364"/>
    </location>
</feature>
<organism evidence="2 3">
    <name type="scientific">Dyadobacter helix</name>
    <dbReference type="NCBI Taxonomy" id="2822344"/>
    <lineage>
        <taxon>Bacteria</taxon>
        <taxon>Pseudomonadati</taxon>
        <taxon>Bacteroidota</taxon>
        <taxon>Cytophagia</taxon>
        <taxon>Cytophagales</taxon>
        <taxon>Spirosomataceae</taxon>
        <taxon>Dyadobacter</taxon>
    </lineage>
</organism>
<dbReference type="PANTHER" id="PTHR41244:SF1">
    <property type="entry name" value="GLYCOSYLTRANSFERASE"/>
    <property type="match status" value="1"/>
</dbReference>
<comment type="caution">
    <text evidence="2">The sequence shown here is derived from an EMBL/GenBank/DDBJ whole genome shotgun (WGS) entry which is preliminary data.</text>
</comment>
<dbReference type="Pfam" id="PF14307">
    <property type="entry name" value="Glyco_tran_WbsX"/>
    <property type="match status" value="1"/>
</dbReference>
<sequence>MRPFKPGISLIGFVFMLSVSFAANAQQEMKLGAYYFDGWTGKTYHLTDKLKNNFPEREPVWGWLTSTPEIMEKQIDVAKGSGIDFFDFCWYYNPLSGGKDVANDPKNNALNLYRQARNKNKLGYTIMVANHEGYAIKAEEWNDLCNYWISLFKDDTYLKVYDKPLITFYDMMSLIRTFGTSGKVKEAFETFKSKAVKEGLQGVSIAAIVNETVSLEWANKSGYDIITGYNYHTYGYQYTSNEVVPIDSMRINEERIWNALTRASDKPFIPAITVNWDKRPWEASDVRSPRFSGFSNQSVNQAVSACREWMARNRSEIVPGNIAVLYAWNEYGEGAYLTPCKTGDDVVQGVKKAMLFQIPSATGP</sequence>
<reference evidence="2" key="1">
    <citation type="submission" date="2021-04" db="EMBL/GenBank/DDBJ databases">
        <authorList>
            <person name="Rodrigo-Torres L."/>
            <person name="Arahal R. D."/>
            <person name="Lucena T."/>
        </authorList>
    </citation>
    <scope>NUCLEOTIDE SEQUENCE</scope>
    <source>
        <strain evidence="2">CECT 9275</strain>
    </source>
</reference>
<feature type="signal peptide" evidence="1">
    <location>
        <begin position="1"/>
        <end position="25"/>
    </location>
</feature>
<protein>
    <submittedName>
        <fullName evidence="2">Uncharacterized protein</fullName>
    </submittedName>
</protein>
<proteinExistence type="predicted"/>
<evidence type="ECO:0000256" key="1">
    <source>
        <dbReference type="SAM" id="SignalP"/>
    </source>
</evidence>
<dbReference type="AlphaFoldDB" id="A0A916JCE7"/>
<name>A0A916JCE7_9BACT</name>
<dbReference type="EMBL" id="CAJRAF010000001">
    <property type="protein sequence ID" value="CAG4995324.1"/>
    <property type="molecule type" value="Genomic_DNA"/>
</dbReference>
<dbReference type="Gene3D" id="3.20.20.80">
    <property type="entry name" value="Glycosidases"/>
    <property type="match status" value="1"/>
</dbReference>
<accession>A0A916JCE7</accession>
<evidence type="ECO:0000313" key="2">
    <source>
        <dbReference type="EMBL" id="CAG4995324.1"/>
    </source>
</evidence>
<dbReference type="Proteomes" id="UP000680038">
    <property type="component" value="Unassembled WGS sequence"/>
</dbReference>
<gene>
    <name evidence="2" type="ORF">DYBT9275_01609</name>
</gene>
<dbReference type="RefSeq" id="WP_215238239.1">
    <property type="nucleotide sequence ID" value="NZ_CAJRAF010000001.1"/>
</dbReference>
<keyword evidence="1" id="KW-0732">Signal</keyword>
<dbReference type="PANTHER" id="PTHR41244">
    <property type="entry name" value="RHAMNAN SYNTHESIS F"/>
    <property type="match status" value="1"/>
</dbReference>
<keyword evidence="3" id="KW-1185">Reference proteome</keyword>
<evidence type="ECO:0000313" key="3">
    <source>
        <dbReference type="Proteomes" id="UP000680038"/>
    </source>
</evidence>
<dbReference type="InterPro" id="IPR032719">
    <property type="entry name" value="WbsX"/>
</dbReference>